<feature type="chain" id="PRO_5024399067" evidence="1">
    <location>
        <begin position="29"/>
        <end position="188"/>
    </location>
</feature>
<evidence type="ECO:0000313" key="2">
    <source>
        <dbReference type="EMBL" id="KAB5587987.1"/>
    </source>
</evidence>
<feature type="signal peptide" evidence="1">
    <location>
        <begin position="1"/>
        <end position="28"/>
    </location>
</feature>
<name>A0A5N5Q9B4_9AGAM</name>
<dbReference type="EMBL" id="SSOP01000632">
    <property type="protein sequence ID" value="KAB5587987.1"/>
    <property type="molecule type" value="Genomic_DNA"/>
</dbReference>
<reference evidence="2 3" key="1">
    <citation type="journal article" date="2019" name="Fungal Biol. Biotechnol.">
        <title>Draft genome sequence of fastidious pathogen Ceratobasidium theobromae, which causes vascular-streak dieback in Theobroma cacao.</title>
        <authorList>
            <person name="Ali S.S."/>
            <person name="Asman A."/>
            <person name="Shao J."/>
            <person name="Firmansyah A.P."/>
            <person name="Susilo A.W."/>
            <person name="Rosmana A."/>
            <person name="McMahon P."/>
            <person name="Junaid M."/>
            <person name="Guest D."/>
            <person name="Kheng T.Y."/>
            <person name="Meinhardt L.W."/>
            <person name="Bailey B.A."/>
        </authorList>
    </citation>
    <scope>NUCLEOTIDE SEQUENCE [LARGE SCALE GENOMIC DNA]</scope>
    <source>
        <strain evidence="2 3">CT2</strain>
    </source>
</reference>
<dbReference type="Proteomes" id="UP000383932">
    <property type="component" value="Unassembled WGS sequence"/>
</dbReference>
<proteinExistence type="predicted"/>
<dbReference type="InterPro" id="IPR011050">
    <property type="entry name" value="Pectin_lyase_fold/virulence"/>
</dbReference>
<gene>
    <name evidence="2" type="ORF">CTheo_8572</name>
</gene>
<sequence>MRLLGQAPLVIGLLPLLTECALVDLTKANRRPALPGLPDWSKAGFEGGNALPDDSKVAYTLSASELASRFGVVADDGQDDTAGLQDAITAMSSQDVSDGSYRLIQLPSGTINLSYMIYIDTSYLIIRGAGNDPSAGGTKILFRPDGDTKYDKITNDRWDLDGTEYSWDFQDDNGSHVFGSATGGWLVL</sequence>
<evidence type="ECO:0000313" key="3">
    <source>
        <dbReference type="Proteomes" id="UP000383932"/>
    </source>
</evidence>
<organism evidence="2 3">
    <name type="scientific">Ceratobasidium theobromae</name>
    <dbReference type="NCBI Taxonomy" id="1582974"/>
    <lineage>
        <taxon>Eukaryota</taxon>
        <taxon>Fungi</taxon>
        <taxon>Dikarya</taxon>
        <taxon>Basidiomycota</taxon>
        <taxon>Agaricomycotina</taxon>
        <taxon>Agaricomycetes</taxon>
        <taxon>Cantharellales</taxon>
        <taxon>Ceratobasidiaceae</taxon>
        <taxon>Ceratobasidium</taxon>
    </lineage>
</organism>
<dbReference type="InterPro" id="IPR012334">
    <property type="entry name" value="Pectin_lyas_fold"/>
</dbReference>
<protein>
    <submittedName>
        <fullName evidence="2">Uncharacterized protein</fullName>
    </submittedName>
</protein>
<dbReference type="AlphaFoldDB" id="A0A5N5Q9B4"/>
<comment type="caution">
    <text evidence="2">The sequence shown here is derived from an EMBL/GenBank/DDBJ whole genome shotgun (WGS) entry which is preliminary data.</text>
</comment>
<dbReference type="SUPFAM" id="SSF51126">
    <property type="entry name" value="Pectin lyase-like"/>
    <property type="match status" value="1"/>
</dbReference>
<keyword evidence="3" id="KW-1185">Reference proteome</keyword>
<keyword evidence="1" id="KW-0732">Signal</keyword>
<dbReference type="OrthoDB" id="3246567at2759"/>
<evidence type="ECO:0000256" key="1">
    <source>
        <dbReference type="SAM" id="SignalP"/>
    </source>
</evidence>
<accession>A0A5N5Q9B4</accession>
<dbReference type="Gene3D" id="2.160.20.10">
    <property type="entry name" value="Single-stranded right-handed beta-helix, Pectin lyase-like"/>
    <property type="match status" value="1"/>
</dbReference>